<keyword evidence="9" id="KW-1185">Reference proteome</keyword>
<evidence type="ECO:0000256" key="2">
    <source>
        <dbReference type="ARBA" id="ARBA00007362"/>
    </source>
</evidence>
<dbReference type="InterPro" id="IPR050638">
    <property type="entry name" value="AA-Vitamin_Transporters"/>
</dbReference>
<evidence type="ECO:0000256" key="6">
    <source>
        <dbReference type="SAM" id="Phobius"/>
    </source>
</evidence>
<dbReference type="PANTHER" id="PTHR32322">
    <property type="entry name" value="INNER MEMBRANE TRANSPORTER"/>
    <property type="match status" value="1"/>
</dbReference>
<dbReference type="SUPFAM" id="SSF103481">
    <property type="entry name" value="Multidrug resistance efflux transporter EmrE"/>
    <property type="match status" value="2"/>
</dbReference>
<feature type="transmembrane region" description="Helical" evidence="6">
    <location>
        <begin position="275"/>
        <end position="292"/>
    </location>
</feature>
<feature type="transmembrane region" description="Helical" evidence="6">
    <location>
        <begin position="250"/>
        <end position="269"/>
    </location>
</feature>
<keyword evidence="5 6" id="KW-0472">Membrane</keyword>
<evidence type="ECO:0000259" key="7">
    <source>
        <dbReference type="Pfam" id="PF00892"/>
    </source>
</evidence>
<evidence type="ECO:0000313" key="8">
    <source>
        <dbReference type="EMBL" id="MFD2592790.1"/>
    </source>
</evidence>
<dbReference type="InterPro" id="IPR000620">
    <property type="entry name" value="EamA_dom"/>
</dbReference>
<reference evidence="9" key="1">
    <citation type="journal article" date="2019" name="Int. J. Syst. Evol. Microbiol.">
        <title>The Global Catalogue of Microorganisms (GCM) 10K type strain sequencing project: providing services to taxonomists for standard genome sequencing and annotation.</title>
        <authorList>
            <consortium name="The Broad Institute Genomics Platform"/>
            <consortium name="The Broad Institute Genome Sequencing Center for Infectious Disease"/>
            <person name="Wu L."/>
            <person name="Ma J."/>
        </authorList>
    </citation>
    <scope>NUCLEOTIDE SEQUENCE [LARGE SCALE GENOMIC DNA]</scope>
    <source>
        <strain evidence="9">KCTC 42423</strain>
    </source>
</reference>
<evidence type="ECO:0000256" key="5">
    <source>
        <dbReference type="ARBA" id="ARBA00023136"/>
    </source>
</evidence>
<dbReference type="InterPro" id="IPR037185">
    <property type="entry name" value="EmrE-like"/>
</dbReference>
<feature type="transmembrane region" description="Helical" evidence="6">
    <location>
        <begin position="154"/>
        <end position="175"/>
    </location>
</feature>
<evidence type="ECO:0000256" key="1">
    <source>
        <dbReference type="ARBA" id="ARBA00004141"/>
    </source>
</evidence>
<feature type="transmembrane region" description="Helical" evidence="6">
    <location>
        <begin position="126"/>
        <end position="142"/>
    </location>
</feature>
<sequence>MKVYQNTLLIVFAFFAVYICWGATYILNKVIVEEIPPFYLAAFRFITAGISLLLLAKLIGVSLAISKKQLLHCTVAGFLFLTYGNGVLVWALKYVDSGLAALEVASQPLVVLILMRILYRSKIKPMSLIGIAMGIIGMYILVSQDRLTQQEGTWIPIFMIFTCVISWSYGSLYVAKVELPSNFLINTGYQMLLGGGGLLLTSFFFGESWTSPLIWKQSIAWAMFGLITLGSIIAFTSFNYLLKNVSAEKVATAAYVNPVIALFLGWYFLNEQITMQSSVAAFVLLTGVYFVNKSK</sequence>
<feature type="transmembrane region" description="Helical" evidence="6">
    <location>
        <begin position="187"/>
        <end position="206"/>
    </location>
</feature>
<protein>
    <submittedName>
        <fullName evidence="8">EamA family transporter</fullName>
    </submittedName>
</protein>
<dbReference type="EMBL" id="JBHULX010000039">
    <property type="protein sequence ID" value="MFD2592790.1"/>
    <property type="molecule type" value="Genomic_DNA"/>
</dbReference>
<gene>
    <name evidence="8" type="ORF">ACFSTE_18275</name>
</gene>
<evidence type="ECO:0000313" key="9">
    <source>
        <dbReference type="Proteomes" id="UP001597459"/>
    </source>
</evidence>
<dbReference type="RefSeq" id="WP_378254902.1">
    <property type="nucleotide sequence ID" value="NZ_JBHSJV010000001.1"/>
</dbReference>
<feature type="transmembrane region" description="Helical" evidence="6">
    <location>
        <begin position="38"/>
        <end position="58"/>
    </location>
</feature>
<organism evidence="8 9">
    <name type="scientific">Aquimarina hainanensis</name>
    <dbReference type="NCBI Taxonomy" id="1578017"/>
    <lineage>
        <taxon>Bacteria</taxon>
        <taxon>Pseudomonadati</taxon>
        <taxon>Bacteroidota</taxon>
        <taxon>Flavobacteriia</taxon>
        <taxon>Flavobacteriales</taxon>
        <taxon>Flavobacteriaceae</taxon>
        <taxon>Aquimarina</taxon>
    </lineage>
</organism>
<dbReference type="Pfam" id="PF00892">
    <property type="entry name" value="EamA"/>
    <property type="match status" value="2"/>
</dbReference>
<evidence type="ECO:0000256" key="3">
    <source>
        <dbReference type="ARBA" id="ARBA00022692"/>
    </source>
</evidence>
<evidence type="ECO:0000256" key="4">
    <source>
        <dbReference type="ARBA" id="ARBA00022989"/>
    </source>
</evidence>
<comment type="similarity">
    <text evidence="2">Belongs to the EamA transporter family.</text>
</comment>
<keyword evidence="3 6" id="KW-0812">Transmembrane</keyword>
<comment type="subcellular location">
    <subcellularLocation>
        <location evidence="1">Membrane</location>
        <topology evidence="1">Multi-pass membrane protein</topology>
    </subcellularLocation>
</comment>
<accession>A0ABW5NB08</accession>
<feature type="transmembrane region" description="Helical" evidence="6">
    <location>
        <begin position="98"/>
        <end position="119"/>
    </location>
</feature>
<proteinExistence type="inferred from homology"/>
<feature type="domain" description="EamA" evidence="7">
    <location>
        <begin position="155"/>
        <end position="292"/>
    </location>
</feature>
<feature type="transmembrane region" description="Helical" evidence="6">
    <location>
        <begin position="70"/>
        <end position="92"/>
    </location>
</feature>
<dbReference type="PANTHER" id="PTHR32322:SF2">
    <property type="entry name" value="EAMA DOMAIN-CONTAINING PROTEIN"/>
    <property type="match status" value="1"/>
</dbReference>
<comment type="caution">
    <text evidence="8">The sequence shown here is derived from an EMBL/GenBank/DDBJ whole genome shotgun (WGS) entry which is preliminary data.</text>
</comment>
<name>A0ABW5NB08_9FLAO</name>
<feature type="transmembrane region" description="Helical" evidence="6">
    <location>
        <begin position="218"/>
        <end position="238"/>
    </location>
</feature>
<keyword evidence="4 6" id="KW-1133">Transmembrane helix</keyword>
<feature type="domain" description="EamA" evidence="7">
    <location>
        <begin position="10"/>
        <end position="142"/>
    </location>
</feature>
<dbReference type="Proteomes" id="UP001597459">
    <property type="component" value="Unassembled WGS sequence"/>
</dbReference>